<comment type="caution">
    <text evidence="3">The sequence shown here is derived from an EMBL/GenBank/DDBJ whole genome shotgun (WGS) entry which is preliminary data.</text>
</comment>
<dbReference type="PROSITE" id="PS51257">
    <property type="entry name" value="PROKAR_LIPOPROTEIN"/>
    <property type="match status" value="1"/>
</dbReference>
<name>A0A841U647_9BACL</name>
<dbReference type="InterPro" id="IPR050490">
    <property type="entry name" value="Bact_solute-bd_prot1"/>
</dbReference>
<reference evidence="3 4" key="1">
    <citation type="submission" date="2020-08" db="EMBL/GenBank/DDBJ databases">
        <title>Cohnella phylogeny.</title>
        <authorList>
            <person name="Dunlap C."/>
        </authorList>
    </citation>
    <scope>NUCLEOTIDE SEQUENCE [LARGE SCALE GENOMIC DNA]</scope>
    <source>
        <strain evidence="3 4">DSM 25239</strain>
    </source>
</reference>
<keyword evidence="4" id="KW-1185">Reference proteome</keyword>
<feature type="compositionally biased region" description="Low complexity" evidence="1">
    <location>
        <begin position="33"/>
        <end position="51"/>
    </location>
</feature>
<organism evidence="3 4">
    <name type="scientific">Cohnella xylanilytica</name>
    <dbReference type="NCBI Taxonomy" id="557555"/>
    <lineage>
        <taxon>Bacteria</taxon>
        <taxon>Bacillati</taxon>
        <taxon>Bacillota</taxon>
        <taxon>Bacilli</taxon>
        <taxon>Bacillales</taxon>
        <taxon>Paenibacillaceae</taxon>
        <taxon>Cohnella</taxon>
    </lineage>
</organism>
<gene>
    <name evidence="3" type="ORF">H7B90_18985</name>
</gene>
<evidence type="ECO:0000256" key="1">
    <source>
        <dbReference type="SAM" id="MobiDB-lite"/>
    </source>
</evidence>
<dbReference type="PANTHER" id="PTHR43649:SF17">
    <property type="entry name" value="ABC TRANSPORTER SOLUTE BINDING PROTEIN-SUGAR TRANSPORT"/>
    <property type="match status" value="1"/>
</dbReference>
<dbReference type="Pfam" id="PF12010">
    <property type="entry name" value="DUF3502"/>
    <property type="match status" value="1"/>
</dbReference>
<evidence type="ECO:0000259" key="2">
    <source>
        <dbReference type="Pfam" id="PF12010"/>
    </source>
</evidence>
<feature type="domain" description="DUF3502" evidence="2">
    <location>
        <begin position="440"/>
        <end position="507"/>
    </location>
</feature>
<dbReference type="RefSeq" id="WP_185137454.1">
    <property type="nucleotide sequence ID" value="NZ_BORM01000073.1"/>
</dbReference>
<dbReference type="InterPro" id="IPR006059">
    <property type="entry name" value="SBP"/>
</dbReference>
<feature type="region of interest" description="Disordered" evidence="1">
    <location>
        <begin position="32"/>
        <end position="53"/>
    </location>
</feature>
<dbReference type="PANTHER" id="PTHR43649">
    <property type="entry name" value="ARABINOSE-BINDING PROTEIN-RELATED"/>
    <property type="match status" value="1"/>
</dbReference>
<protein>
    <submittedName>
        <fullName evidence="3">ABC transporter substrate-binding protein</fullName>
    </submittedName>
</protein>
<evidence type="ECO:0000313" key="3">
    <source>
        <dbReference type="EMBL" id="MBB6693480.1"/>
    </source>
</evidence>
<dbReference type="Pfam" id="PF01547">
    <property type="entry name" value="SBP_bac_1"/>
    <property type="match status" value="1"/>
</dbReference>
<dbReference type="SUPFAM" id="SSF53850">
    <property type="entry name" value="Periplasmic binding protein-like II"/>
    <property type="match status" value="1"/>
</dbReference>
<dbReference type="AlphaFoldDB" id="A0A841U647"/>
<dbReference type="EMBL" id="JACJVR010000073">
    <property type="protein sequence ID" value="MBB6693480.1"/>
    <property type="molecule type" value="Genomic_DNA"/>
</dbReference>
<proteinExistence type="predicted"/>
<accession>A0A841U647</accession>
<dbReference type="InterPro" id="IPR022627">
    <property type="entry name" value="DUF3502"/>
</dbReference>
<sequence length="511" mass="55322">MVKNKRKSAWTATAAILLGFALILGGCSGSGDGSPSASSPSSPSGSESASGQEKPVELTLAFIGIGTMTDVQAVQEEISKITKQKINATVKLMPIDVSAWQQQTNLLLAGNEPLDLLVTSSLFNYSSQVAKGQLLPLDELLEKYGPGIKDTLEPIVFEGTRINGKIYGVSSFREVAADYGFIARKDLLDKYGIDLSQVKTYEDLGPVFQKIKENEPGIYPLVQRSNTNGIAGELVASQFDSLGEGLGVLELGEGSTKVVNLFETQKYKDAVELARKWYQAGYLMPDAATTQETNTALIKAGKAFGYLSNMKPGFEEQENQLNGYEMEAVRLTKPVGGATGPSAFMLSIPKNSKNPERAMQLMNLLYTDADVINLLDNGIEGKHYVKTEKGQIKVPDGTKSGYTFNQWEVGNAALTYTWEGTDPDHWNQLKQFNKEATYSPALGFSFDATPVKTEVAAVTNVVNQYRSGLDSGSLDPKVLTDFVSKLKQAGGDKIIAEKQKQLDAFLAVNGK</sequence>
<dbReference type="Gene3D" id="3.40.190.10">
    <property type="entry name" value="Periplasmic binding protein-like II"/>
    <property type="match status" value="1"/>
</dbReference>
<evidence type="ECO:0000313" key="4">
    <source>
        <dbReference type="Proteomes" id="UP000553776"/>
    </source>
</evidence>
<dbReference type="Proteomes" id="UP000553776">
    <property type="component" value="Unassembled WGS sequence"/>
</dbReference>